<feature type="compositionally biased region" description="Polar residues" evidence="1">
    <location>
        <begin position="88"/>
        <end position="97"/>
    </location>
</feature>
<dbReference type="Proteomes" id="UP000604825">
    <property type="component" value="Unassembled WGS sequence"/>
</dbReference>
<keyword evidence="4" id="KW-1185">Reference proteome</keyword>
<protein>
    <submittedName>
        <fullName evidence="3">Uncharacterized protein</fullName>
    </submittedName>
</protein>
<evidence type="ECO:0000256" key="2">
    <source>
        <dbReference type="SAM" id="SignalP"/>
    </source>
</evidence>
<sequence>MAPPPRLLQFLAVLLFLSVVLLLLAVSGVHATRHHHADVIGGEHRVGTNEAQTDSGNGGDCHGRNHTHSHGHHGGSSGGKDKPGTTPAAASNSNNPWVLTAGAAPRPQVVSGFTAATGVIVLVTGAAVSWSLTTY</sequence>
<dbReference type="EMBL" id="CAJGYO010000003">
    <property type="protein sequence ID" value="CAD6220461.1"/>
    <property type="molecule type" value="Genomic_DNA"/>
</dbReference>
<comment type="caution">
    <text evidence="3">The sequence shown here is derived from an EMBL/GenBank/DDBJ whole genome shotgun (WGS) entry which is preliminary data.</text>
</comment>
<accession>A0A811NAI8</accession>
<feature type="chain" id="PRO_5032609610" evidence="2">
    <location>
        <begin position="32"/>
        <end position="135"/>
    </location>
</feature>
<keyword evidence="2" id="KW-0732">Signal</keyword>
<gene>
    <name evidence="3" type="ORF">NCGR_LOCUS13926</name>
</gene>
<evidence type="ECO:0000313" key="3">
    <source>
        <dbReference type="EMBL" id="CAD6220461.1"/>
    </source>
</evidence>
<evidence type="ECO:0000256" key="1">
    <source>
        <dbReference type="SAM" id="MobiDB-lite"/>
    </source>
</evidence>
<dbReference type="AlphaFoldDB" id="A0A811NAI8"/>
<feature type="compositionally biased region" description="Basic residues" evidence="1">
    <location>
        <begin position="64"/>
        <end position="73"/>
    </location>
</feature>
<reference evidence="3" key="1">
    <citation type="submission" date="2020-10" db="EMBL/GenBank/DDBJ databases">
        <authorList>
            <person name="Han B."/>
            <person name="Lu T."/>
            <person name="Zhao Q."/>
            <person name="Huang X."/>
            <person name="Zhao Y."/>
        </authorList>
    </citation>
    <scope>NUCLEOTIDE SEQUENCE</scope>
</reference>
<evidence type="ECO:0000313" key="4">
    <source>
        <dbReference type="Proteomes" id="UP000604825"/>
    </source>
</evidence>
<proteinExistence type="predicted"/>
<organism evidence="3 4">
    <name type="scientific">Miscanthus lutarioriparius</name>
    <dbReference type="NCBI Taxonomy" id="422564"/>
    <lineage>
        <taxon>Eukaryota</taxon>
        <taxon>Viridiplantae</taxon>
        <taxon>Streptophyta</taxon>
        <taxon>Embryophyta</taxon>
        <taxon>Tracheophyta</taxon>
        <taxon>Spermatophyta</taxon>
        <taxon>Magnoliopsida</taxon>
        <taxon>Liliopsida</taxon>
        <taxon>Poales</taxon>
        <taxon>Poaceae</taxon>
        <taxon>PACMAD clade</taxon>
        <taxon>Panicoideae</taxon>
        <taxon>Andropogonodae</taxon>
        <taxon>Andropogoneae</taxon>
        <taxon>Saccharinae</taxon>
        <taxon>Miscanthus</taxon>
    </lineage>
</organism>
<name>A0A811NAI8_9POAL</name>
<feature type="region of interest" description="Disordered" evidence="1">
    <location>
        <begin position="40"/>
        <end position="99"/>
    </location>
</feature>
<feature type="signal peptide" evidence="2">
    <location>
        <begin position="1"/>
        <end position="31"/>
    </location>
</feature>